<gene>
    <name evidence="2" type="ORF">PPERSA_01221</name>
</gene>
<keyword evidence="1" id="KW-0677">Repeat</keyword>
<comment type="caution">
    <text evidence="2">The sequence shown here is derived from an EMBL/GenBank/DDBJ whole genome shotgun (WGS) entry which is preliminary data.</text>
</comment>
<sequence>MVDAAKSGKWIQQLKFDTQIQKIYDGTIAIQTSCQHDQSNFGCELGGIFTQDLIKIISKEDKKGLIMQNIQNQQNPVFYCQKGTKYVCENFGLPIYYNSITDMYHVKDDLNYIGEKYNNKRHGRGHALYEDGSKYDGYWQDGQKHGQGICIYNNGDIYQGEWQFDKREGQGTYNYINGDTYEGQWKNDLKDGNGTYTFRSGAKYDGDWVKGQLHNKGVYYYSDGKMYDGEWRNNQKEGRGVKIYYNGEQYRQNWNEGQLKSDKKLTLKILDINN</sequence>
<proteinExistence type="predicted"/>
<keyword evidence="3" id="KW-1185">Reference proteome</keyword>
<evidence type="ECO:0000313" key="3">
    <source>
        <dbReference type="Proteomes" id="UP000054937"/>
    </source>
</evidence>
<dbReference type="EMBL" id="LDAU01000008">
    <property type="protein sequence ID" value="KRX11022.1"/>
    <property type="molecule type" value="Genomic_DNA"/>
</dbReference>
<name>A0A0V0R968_PSEPJ</name>
<dbReference type="InterPro" id="IPR003409">
    <property type="entry name" value="MORN"/>
</dbReference>
<dbReference type="Pfam" id="PF02493">
    <property type="entry name" value="MORN"/>
    <property type="match status" value="6"/>
</dbReference>
<accession>A0A0V0R968</accession>
<evidence type="ECO:0008006" key="4">
    <source>
        <dbReference type="Google" id="ProtNLM"/>
    </source>
</evidence>
<evidence type="ECO:0000313" key="2">
    <source>
        <dbReference type="EMBL" id="KRX11022.1"/>
    </source>
</evidence>
<dbReference type="FunFam" id="2.20.110.10:FF:000002">
    <property type="entry name" value="Phosphatidylinositol 4-phosphate 5-kinase 8"/>
    <property type="match status" value="1"/>
</dbReference>
<dbReference type="AlphaFoldDB" id="A0A0V0R968"/>
<dbReference type="InParanoid" id="A0A0V0R968"/>
<dbReference type="SMART" id="SM00698">
    <property type="entry name" value="MORN"/>
    <property type="match status" value="6"/>
</dbReference>
<evidence type="ECO:0000256" key="1">
    <source>
        <dbReference type="ARBA" id="ARBA00022737"/>
    </source>
</evidence>
<dbReference type="Proteomes" id="UP000054937">
    <property type="component" value="Unassembled WGS sequence"/>
</dbReference>
<organism evidence="2 3">
    <name type="scientific">Pseudocohnilembus persalinus</name>
    <name type="common">Ciliate</name>
    <dbReference type="NCBI Taxonomy" id="266149"/>
    <lineage>
        <taxon>Eukaryota</taxon>
        <taxon>Sar</taxon>
        <taxon>Alveolata</taxon>
        <taxon>Ciliophora</taxon>
        <taxon>Intramacronucleata</taxon>
        <taxon>Oligohymenophorea</taxon>
        <taxon>Scuticociliatia</taxon>
        <taxon>Philasterida</taxon>
        <taxon>Pseudocohnilembidae</taxon>
        <taxon>Pseudocohnilembus</taxon>
    </lineage>
</organism>
<dbReference type="Gene3D" id="2.20.110.10">
    <property type="entry name" value="Histone H3 K4-specific methyltransferase SET7/9 N-terminal domain"/>
    <property type="match status" value="3"/>
</dbReference>
<dbReference type="SUPFAM" id="SSF82185">
    <property type="entry name" value="Histone H3 K4-specific methyltransferase SET7/9 N-terminal domain"/>
    <property type="match status" value="1"/>
</dbReference>
<dbReference type="OrthoDB" id="312720at2759"/>
<dbReference type="OMA" id="ICIYNNG"/>
<reference evidence="2 3" key="1">
    <citation type="journal article" date="2015" name="Sci. Rep.">
        <title>Genome of the facultative scuticociliatosis pathogen Pseudocohnilembus persalinus provides insight into its virulence through horizontal gene transfer.</title>
        <authorList>
            <person name="Xiong J."/>
            <person name="Wang G."/>
            <person name="Cheng J."/>
            <person name="Tian M."/>
            <person name="Pan X."/>
            <person name="Warren A."/>
            <person name="Jiang C."/>
            <person name="Yuan D."/>
            <person name="Miao W."/>
        </authorList>
    </citation>
    <scope>NUCLEOTIDE SEQUENCE [LARGE SCALE GENOMIC DNA]</scope>
    <source>
        <strain evidence="2">36N120E</strain>
    </source>
</reference>
<dbReference type="PANTHER" id="PTHR43215:SF14">
    <property type="entry name" value="RADIAL SPOKE HEAD 1 HOMOLOG"/>
    <property type="match status" value="1"/>
</dbReference>
<protein>
    <recommendedName>
        <fullName evidence="4">MORN motif</fullName>
    </recommendedName>
</protein>
<dbReference type="PANTHER" id="PTHR43215">
    <property type="entry name" value="RADIAL SPOKE HEAD 1 HOMOLOG"/>
    <property type="match status" value="1"/>
</dbReference>